<reference evidence="1 2" key="1">
    <citation type="submission" date="2009-04" db="EMBL/GenBank/DDBJ databases">
        <authorList>
            <person name="Qin X."/>
            <person name="Bachman B."/>
            <person name="Battles P."/>
            <person name="Bell A."/>
            <person name="Bess C."/>
            <person name="Bickham C."/>
            <person name="Chaboub L."/>
            <person name="Chen D."/>
            <person name="Coyle M."/>
            <person name="Deiros D.R."/>
            <person name="Dinh H."/>
            <person name="Forbes L."/>
            <person name="Fowler G."/>
            <person name="Francisco L."/>
            <person name="Fu Q."/>
            <person name="Gubbala S."/>
            <person name="Hale W."/>
            <person name="Han Y."/>
            <person name="Hemphill L."/>
            <person name="Highlander S.K."/>
            <person name="Hirani K."/>
            <person name="Hogues M."/>
            <person name="Jackson L."/>
            <person name="Jakkamsetti A."/>
            <person name="Javaid M."/>
            <person name="Jiang H."/>
            <person name="Korchina V."/>
            <person name="Kovar C."/>
            <person name="Lara F."/>
            <person name="Lee S."/>
            <person name="Mata R."/>
            <person name="Mathew T."/>
            <person name="Moen C."/>
            <person name="Morales K."/>
            <person name="Munidasa M."/>
            <person name="Nazareth L."/>
            <person name="Ngo R."/>
            <person name="Nguyen L."/>
            <person name="Okwuonu G."/>
            <person name="Ongeri F."/>
            <person name="Patil S."/>
            <person name="Petrosino J."/>
            <person name="Pham C."/>
            <person name="Pham P."/>
            <person name="Pu L.-L."/>
            <person name="Puazo M."/>
            <person name="Raj R."/>
            <person name="Reid J."/>
            <person name="Rouhana J."/>
            <person name="Saada N."/>
            <person name="Shang Y."/>
            <person name="Simmons D."/>
            <person name="Thornton R."/>
            <person name="Warren J."/>
            <person name="Weissenberger G."/>
            <person name="Zhang J."/>
            <person name="Zhang L."/>
            <person name="Zhou C."/>
            <person name="Zhu D."/>
            <person name="Muzny D."/>
            <person name="Worley K."/>
            <person name="Gibbs R."/>
        </authorList>
    </citation>
    <scope>NUCLEOTIDE SEQUENCE [LARGE SCALE GENOMIC DNA]</scope>
    <source>
        <strain evidence="1 2">ATCC 33313</strain>
    </source>
</reference>
<gene>
    <name evidence="1" type="ORF">HMPREF0877_0106</name>
</gene>
<sequence length="71" mass="7980">MNHKQAVAYMVVDFDNLVNLSLQDDETIAKKIKLSTMLLNLDDPDEDDSRAAYGPLMRVLGIAKQLDEEAE</sequence>
<evidence type="ECO:0000313" key="1">
    <source>
        <dbReference type="EMBL" id="EER75595.1"/>
    </source>
</evidence>
<dbReference type="AlphaFoldDB" id="C5R811"/>
<dbReference type="Proteomes" id="UP000004528">
    <property type="component" value="Unassembled WGS sequence"/>
</dbReference>
<organism evidence="1 2">
    <name type="scientific">Weissella paramesenteroides ATCC 33313</name>
    <dbReference type="NCBI Taxonomy" id="585506"/>
    <lineage>
        <taxon>Bacteria</taxon>
        <taxon>Bacillati</taxon>
        <taxon>Bacillota</taxon>
        <taxon>Bacilli</taxon>
        <taxon>Lactobacillales</taxon>
        <taxon>Lactobacillaceae</taxon>
        <taxon>Weissella</taxon>
    </lineage>
</organism>
<dbReference type="HOGENOM" id="CLU_2739037_0_0_9"/>
<dbReference type="RefSeq" id="WP_002829023.1">
    <property type="nucleotide sequence ID" value="NZ_GG697136.1"/>
</dbReference>
<comment type="caution">
    <text evidence="1">The sequence shown here is derived from an EMBL/GenBank/DDBJ whole genome shotgun (WGS) entry which is preliminary data.</text>
</comment>
<dbReference type="EMBL" id="ACKU01000004">
    <property type="protein sequence ID" value="EER75595.1"/>
    <property type="molecule type" value="Genomic_DNA"/>
</dbReference>
<dbReference type="STRING" id="585506.HMPREF0877_0106"/>
<name>C5R811_WEIPA</name>
<keyword evidence="2" id="KW-1185">Reference proteome</keyword>
<proteinExistence type="predicted"/>
<accession>C5R811</accession>
<protein>
    <submittedName>
        <fullName evidence="1">Uncharacterized protein</fullName>
    </submittedName>
</protein>
<evidence type="ECO:0000313" key="2">
    <source>
        <dbReference type="Proteomes" id="UP000004528"/>
    </source>
</evidence>